<feature type="transmembrane region" description="Helical" evidence="1">
    <location>
        <begin position="261"/>
        <end position="281"/>
    </location>
</feature>
<dbReference type="EMBL" id="VICE01000126">
    <property type="protein sequence ID" value="TQD41212.1"/>
    <property type="molecule type" value="Genomic_DNA"/>
</dbReference>
<feature type="transmembrane region" description="Helical" evidence="1">
    <location>
        <begin position="176"/>
        <end position="194"/>
    </location>
</feature>
<feature type="transmembrane region" description="Helical" evidence="1">
    <location>
        <begin position="34"/>
        <end position="56"/>
    </location>
</feature>
<dbReference type="RefSeq" id="WP_141519238.1">
    <property type="nucleotide sequence ID" value="NZ_VICE01000126.1"/>
</dbReference>
<reference evidence="2 3" key="1">
    <citation type="submission" date="2019-06" db="EMBL/GenBank/DDBJ databases">
        <title>Lysobacter alkalisoli sp. nov. isolated from saline soil.</title>
        <authorList>
            <person name="Sun J.-Q."/>
            <person name="Xu L."/>
        </authorList>
    </citation>
    <scope>NUCLEOTIDE SEQUENCE [LARGE SCALE GENOMIC DNA]</scope>
    <source>
        <strain evidence="2 3">JCM 31130</strain>
    </source>
</reference>
<keyword evidence="1" id="KW-0472">Membrane</keyword>
<protein>
    <recommendedName>
        <fullName evidence="4">Xanthine/uracil/vitamin C permease</fullName>
    </recommendedName>
</protein>
<feature type="transmembrane region" description="Helical" evidence="1">
    <location>
        <begin position="380"/>
        <end position="400"/>
    </location>
</feature>
<dbReference type="AlphaFoldDB" id="A0A508A643"/>
<feature type="transmembrane region" description="Helical" evidence="1">
    <location>
        <begin position="412"/>
        <end position="440"/>
    </location>
</feature>
<keyword evidence="3" id="KW-1185">Reference proteome</keyword>
<sequence>MKQTRQGATAAGWRWGPFTCRIPFLHSRLLWPEFLQGTLVATATGLALVPVLSGYFGMSFEQAVACVLFNSIFLVSSLYIFGEPYAPGWTTAALPLALAYVIAGYPDPTTRFQAMTALTLSYAALVFVLGVTGLGRKLMRWLPTTLKAGILLGAALSAFRRVFVDDGGKLLMSQPVTTAVACAICLVCVFSTPFRRLVERHRSLSLLVALGLLPGFLAAALIGPLVGEVQYDIQWGWLLPPMGEAMAKMSPFSIGWPPLEMYLAGIPLVLVTYVIQFGDWVTGNEVLREAAPSRPDDPVDINASRSHLALAIRNAASALVSPFFTTQGSLWTGVHVIVVKRWKEGPRAVPDLHSGMMSYYLMGLPFIYFILPLLTAMKPLLGIALSLTLVLTGFACAYIGMAIPRDASARGAAMLTGAALALLQPWVGLLVGIGVCLLLVGPERQATPAAAPAIDPEP</sequence>
<evidence type="ECO:0000313" key="2">
    <source>
        <dbReference type="EMBL" id="TQD41212.1"/>
    </source>
</evidence>
<feature type="transmembrane region" description="Helical" evidence="1">
    <location>
        <begin position="357"/>
        <end position="374"/>
    </location>
</feature>
<name>A0A508A643_9GAMM</name>
<comment type="caution">
    <text evidence="2">The sequence shown here is derived from an EMBL/GenBank/DDBJ whole genome shotgun (WGS) entry which is preliminary data.</text>
</comment>
<feature type="transmembrane region" description="Helical" evidence="1">
    <location>
        <begin position="146"/>
        <end position="164"/>
    </location>
</feature>
<organism evidence="2 3">
    <name type="scientific">Marilutibacter aestuarii</name>
    <dbReference type="NCBI Taxonomy" id="1706195"/>
    <lineage>
        <taxon>Bacteria</taxon>
        <taxon>Pseudomonadati</taxon>
        <taxon>Pseudomonadota</taxon>
        <taxon>Gammaproteobacteria</taxon>
        <taxon>Lysobacterales</taxon>
        <taxon>Lysobacteraceae</taxon>
        <taxon>Marilutibacter</taxon>
    </lineage>
</organism>
<dbReference type="OrthoDB" id="354989at2"/>
<gene>
    <name evidence="2" type="ORF">FKV25_13060</name>
</gene>
<proteinExistence type="predicted"/>
<evidence type="ECO:0000256" key="1">
    <source>
        <dbReference type="SAM" id="Phobius"/>
    </source>
</evidence>
<feature type="transmembrane region" description="Helical" evidence="1">
    <location>
        <begin position="112"/>
        <end position="134"/>
    </location>
</feature>
<accession>A0A508A643</accession>
<feature type="transmembrane region" description="Helical" evidence="1">
    <location>
        <begin position="206"/>
        <end position="227"/>
    </location>
</feature>
<keyword evidence="1" id="KW-1133">Transmembrane helix</keyword>
<feature type="transmembrane region" description="Helical" evidence="1">
    <location>
        <begin position="62"/>
        <end position="81"/>
    </location>
</feature>
<dbReference type="Proteomes" id="UP000318212">
    <property type="component" value="Unassembled WGS sequence"/>
</dbReference>
<keyword evidence="1" id="KW-0812">Transmembrane</keyword>
<evidence type="ECO:0000313" key="3">
    <source>
        <dbReference type="Proteomes" id="UP000318212"/>
    </source>
</evidence>
<evidence type="ECO:0008006" key="4">
    <source>
        <dbReference type="Google" id="ProtNLM"/>
    </source>
</evidence>